<sequence length="554" mass="61510">MTNKSPKETCGPGRLAKRFFASYCGKHWHALGLIRKIVPPNFPVSASEMAKEMEPLHPWFLDLVPMLVVLIIAAHVFALIFDLLSYLFLYVLVVKRQVLETFYLVVKREVLETFYLICIYSLGPVLGGLYWSCGTGKDVANSYKLLSVGYIYHIYMALAFEEDVFRFCLCAFTLFSRIDFLPFLLYCFGILSFNIFFGHFLPNLLITTATPTPIASPHSTDRHLSISASSKAQVKKRREENIMCQTEQKDRGSAKEFADKYSITCSTADATSIPDWMADSINGGALQQVDLNNGTNGWSSPPGDLFYLRSQSYLTKRQKCPAGDYLLSPIGMDWLKSDSQLDNVLARPDNRVSNALRKAQSNGQSMKSFIFAVNIQVPGKDLYSAVFYFATEDPIPPGSLLYRFVNGDDAFRNQRLKMVNRIVEGPWIVKKAVGNYAACLIGKALTCNYYRGDNYLEIDVDVASSAVANAILHLALGCATSVVIDMGFVVEGQTEDELPEKLIGAVRVSKMEMSSATVVDALTPSVQTAAGRGIGVRKVNDHKSDDGESDDNDK</sequence>
<dbReference type="InterPro" id="IPR009769">
    <property type="entry name" value="EDR2_C"/>
</dbReference>
<dbReference type="Proteomes" id="UP000325315">
    <property type="component" value="Unassembled WGS sequence"/>
</dbReference>
<evidence type="ECO:0000256" key="1">
    <source>
        <dbReference type="SAM" id="Phobius"/>
    </source>
</evidence>
<dbReference type="AlphaFoldDB" id="A0A5B6XAA7"/>
<protein>
    <submittedName>
        <fullName evidence="3">Protein ENHANCED DISEASE RESISTANCE 2-like</fullName>
    </submittedName>
</protein>
<feature type="domain" description="Protein ENHANCED DISEASE RESISTANCE 2 C-terminal" evidence="2">
    <location>
        <begin position="298"/>
        <end position="512"/>
    </location>
</feature>
<feature type="transmembrane region" description="Helical" evidence="1">
    <location>
        <begin position="152"/>
        <end position="176"/>
    </location>
</feature>
<keyword evidence="1" id="KW-1133">Transmembrane helix</keyword>
<dbReference type="OrthoDB" id="9970435at2759"/>
<gene>
    <name evidence="3" type="ORF">EPI10_033407</name>
</gene>
<dbReference type="EMBL" id="SMMG02000001">
    <property type="protein sequence ID" value="KAA3489845.1"/>
    <property type="molecule type" value="Genomic_DNA"/>
</dbReference>
<reference evidence="4" key="1">
    <citation type="journal article" date="2019" name="Plant Biotechnol. J.">
        <title>Genome sequencing of the Australian wild diploid species Gossypium australe highlights disease resistance and delayed gland morphogenesis.</title>
        <authorList>
            <person name="Cai Y."/>
            <person name="Cai X."/>
            <person name="Wang Q."/>
            <person name="Wang P."/>
            <person name="Zhang Y."/>
            <person name="Cai C."/>
            <person name="Xu Y."/>
            <person name="Wang K."/>
            <person name="Zhou Z."/>
            <person name="Wang C."/>
            <person name="Geng S."/>
            <person name="Li B."/>
            <person name="Dong Q."/>
            <person name="Hou Y."/>
            <person name="Wang H."/>
            <person name="Ai P."/>
            <person name="Liu Z."/>
            <person name="Yi F."/>
            <person name="Sun M."/>
            <person name="An G."/>
            <person name="Cheng J."/>
            <person name="Zhang Y."/>
            <person name="Shi Q."/>
            <person name="Xie Y."/>
            <person name="Shi X."/>
            <person name="Chang Y."/>
            <person name="Huang F."/>
            <person name="Chen Y."/>
            <person name="Hong S."/>
            <person name="Mi L."/>
            <person name="Sun Q."/>
            <person name="Zhang L."/>
            <person name="Zhou B."/>
            <person name="Peng R."/>
            <person name="Zhang X."/>
            <person name="Liu F."/>
        </authorList>
    </citation>
    <scope>NUCLEOTIDE SEQUENCE [LARGE SCALE GENOMIC DNA]</scope>
    <source>
        <strain evidence="4">cv. PA1801</strain>
    </source>
</reference>
<feature type="transmembrane region" description="Helical" evidence="1">
    <location>
        <begin position="63"/>
        <end position="93"/>
    </location>
</feature>
<accession>A0A5B6XAA7</accession>
<evidence type="ECO:0000313" key="3">
    <source>
        <dbReference type="EMBL" id="KAA3489845.1"/>
    </source>
</evidence>
<comment type="caution">
    <text evidence="3">The sequence shown here is derived from an EMBL/GenBank/DDBJ whole genome shotgun (WGS) entry which is preliminary data.</text>
</comment>
<feature type="transmembrane region" description="Helical" evidence="1">
    <location>
        <begin position="114"/>
        <end position="132"/>
    </location>
</feature>
<dbReference type="PANTHER" id="PTHR12136">
    <property type="entry name" value="ENHANCED DISEASE RESISTANCE-RELATED"/>
    <property type="match status" value="1"/>
</dbReference>
<name>A0A5B6XAA7_9ROSI</name>
<dbReference type="PANTHER" id="PTHR12136:SF91">
    <property type="entry name" value="PROTEIN ENHANCED DISEASE RESISTANCE 2-LIKE"/>
    <property type="match status" value="1"/>
</dbReference>
<keyword evidence="1" id="KW-0812">Transmembrane</keyword>
<organism evidence="3 4">
    <name type="scientific">Gossypium australe</name>
    <dbReference type="NCBI Taxonomy" id="47621"/>
    <lineage>
        <taxon>Eukaryota</taxon>
        <taxon>Viridiplantae</taxon>
        <taxon>Streptophyta</taxon>
        <taxon>Embryophyta</taxon>
        <taxon>Tracheophyta</taxon>
        <taxon>Spermatophyta</taxon>
        <taxon>Magnoliopsida</taxon>
        <taxon>eudicotyledons</taxon>
        <taxon>Gunneridae</taxon>
        <taxon>Pentapetalae</taxon>
        <taxon>rosids</taxon>
        <taxon>malvids</taxon>
        <taxon>Malvales</taxon>
        <taxon>Malvaceae</taxon>
        <taxon>Malvoideae</taxon>
        <taxon>Gossypium</taxon>
    </lineage>
</organism>
<evidence type="ECO:0000259" key="2">
    <source>
        <dbReference type="Pfam" id="PF07059"/>
    </source>
</evidence>
<dbReference type="Pfam" id="PF07059">
    <property type="entry name" value="EDR2_C"/>
    <property type="match status" value="1"/>
</dbReference>
<keyword evidence="4" id="KW-1185">Reference proteome</keyword>
<feature type="transmembrane region" description="Helical" evidence="1">
    <location>
        <begin position="183"/>
        <end position="201"/>
    </location>
</feature>
<proteinExistence type="predicted"/>
<keyword evidence="1" id="KW-0472">Membrane</keyword>
<dbReference type="InterPro" id="IPR045096">
    <property type="entry name" value="EDR2-like"/>
</dbReference>
<evidence type="ECO:0000313" key="4">
    <source>
        <dbReference type="Proteomes" id="UP000325315"/>
    </source>
</evidence>